<protein>
    <recommendedName>
        <fullName evidence="3">PE domain-containing protein</fullName>
    </recommendedName>
</protein>
<name>A0A1A3KLK3_MYCAS</name>
<dbReference type="EMBL" id="LZLM01000073">
    <property type="protein sequence ID" value="OBJ85253.1"/>
    <property type="molecule type" value="Genomic_DNA"/>
</dbReference>
<evidence type="ECO:0000313" key="1">
    <source>
        <dbReference type="EMBL" id="OBJ85253.1"/>
    </source>
</evidence>
<gene>
    <name evidence="1" type="ORF">A5640_12800</name>
</gene>
<evidence type="ECO:0008006" key="3">
    <source>
        <dbReference type="Google" id="ProtNLM"/>
    </source>
</evidence>
<dbReference type="AlphaFoldDB" id="A0A1A3KLK3"/>
<proteinExistence type="predicted"/>
<dbReference type="RefSeq" id="WP_065140225.1">
    <property type="nucleotide sequence ID" value="NZ_LZLM01000073.1"/>
</dbReference>
<sequence length="105" mass="11128">MTTQLELELEALGRLRPELRTLGEVLRMVAHRPSAGAVPDADADSPSLLAAREVSYDTIPGLQTVVADRFTKVGDLIEQARNAFARTDGDLIAVIESAGTLAPGS</sequence>
<dbReference type="Proteomes" id="UP000093925">
    <property type="component" value="Unassembled WGS sequence"/>
</dbReference>
<accession>A0A1A3KLK3</accession>
<organism evidence="1 2">
    <name type="scientific">Mycobacterium asiaticum</name>
    <dbReference type="NCBI Taxonomy" id="1790"/>
    <lineage>
        <taxon>Bacteria</taxon>
        <taxon>Bacillati</taxon>
        <taxon>Actinomycetota</taxon>
        <taxon>Actinomycetes</taxon>
        <taxon>Mycobacteriales</taxon>
        <taxon>Mycobacteriaceae</taxon>
        <taxon>Mycobacterium</taxon>
    </lineage>
</organism>
<evidence type="ECO:0000313" key="2">
    <source>
        <dbReference type="Proteomes" id="UP000093925"/>
    </source>
</evidence>
<reference evidence="1 2" key="1">
    <citation type="submission" date="2016-06" db="EMBL/GenBank/DDBJ databases">
        <authorList>
            <person name="Kjaerup R.B."/>
            <person name="Dalgaard T.S."/>
            <person name="Juul-Madsen H.R."/>
        </authorList>
    </citation>
    <scope>NUCLEOTIDE SEQUENCE [LARGE SCALE GENOMIC DNA]</scope>
    <source>
        <strain evidence="1 2">1276495.2</strain>
    </source>
</reference>
<comment type="caution">
    <text evidence="1">The sequence shown here is derived from an EMBL/GenBank/DDBJ whole genome shotgun (WGS) entry which is preliminary data.</text>
</comment>